<reference evidence="10 11" key="1">
    <citation type="submission" date="2019-02" db="EMBL/GenBank/DDBJ databases">
        <title>Deep-cultivation of Planctomycetes and their phenomic and genomic characterization uncovers novel biology.</title>
        <authorList>
            <person name="Wiegand S."/>
            <person name="Jogler M."/>
            <person name="Boedeker C."/>
            <person name="Pinto D."/>
            <person name="Vollmers J."/>
            <person name="Rivas-Marin E."/>
            <person name="Kohn T."/>
            <person name="Peeters S.H."/>
            <person name="Heuer A."/>
            <person name="Rast P."/>
            <person name="Oberbeckmann S."/>
            <person name="Bunk B."/>
            <person name="Jeske O."/>
            <person name="Meyerdierks A."/>
            <person name="Storesund J.E."/>
            <person name="Kallscheuer N."/>
            <person name="Luecker S."/>
            <person name="Lage O.M."/>
            <person name="Pohl T."/>
            <person name="Merkel B.J."/>
            <person name="Hornburger P."/>
            <person name="Mueller R.-W."/>
            <person name="Bruemmer F."/>
            <person name="Labrenz M."/>
            <person name="Spormann A.M."/>
            <person name="Op den Camp H."/>
            <person name="Overmann J."/>
            <person name="Amann R."/>
            <person name="Jetten M.S.M."/>
            <person name="Mascher T."/>
            <person name="Medema M.H."/>
            <person name="Devos D.P."/>
            <person name="Kaster A.-K."/>
            <person name="Ovreas L."/>
            <person name="Rohde M."/>
            <person name="Galperin M.Y."/>
            <person name="Jogler C."/>
        </authorList>
    </citation>
    <scope>NUCLEOTIDE SEQUENCE [LARGE SCALE GENOMIC DNA]</scope>
    <source>
        <strain evidence="10 11">Pan216</strain>
    </source>
</reference>
<protein>
    <recommendedName>
        <fullName evidence="3 5">Flagellar hook protein FlgE</fullName>
    </recommendedName>
</protein>
<keyword evidence="10" id="KW-0282">Flagellum</keyword>
<dbReference type="Pfam" id="PF06429">
    <property type="entry name" value="Flg_bbr_C"/>
    <property type="match status" value="1"/>
</dbReference>
<dbReference type="PANTHER" id="PTHR30435:SF1">
    <property type="entry name" value="FLAGELLAR HOOK PROTEIN FLGE"/>
    <property type="match status" value="1"/>
</dbReference>
<evidence type="ECO:0000256" key="3">
    <source>
        <dbReference type="ARBA" id="ARBA00019015"/>
    </source>
</evidence>
<keyword evidence="10" id="KW-0966">Cell projection</keyword>
<keyword evidence="11" id="KW-1185">Reference proteome</keyword>
<feature type="domain" description="Flagellar basal body rod protein N-terminal" evidence="6">
    <location>
        <begin position="7"/>
        <end position="37"/>
    </location>
</feature>
<dbReference type="NCBIfam" id="TIGR03506">
    <property type="entry name" value="FlgEFG_subfam"/>
    <property type="match status" value="2"/>
</dbReference>
<feature type="domain" description="Flagellar hook protein FlgE/F/G-like D1" evidence="9">
    <location>
        <begin position="98"/>
        <end position="157"/>
    </location>
</feature>
<evidence type="ECO:0000256" key="2">
    <source>
        <dbReference type="ARBA" id="ARBA00009677"/>
    </source>
</evidence>
<dbReference type="PROSITE" id="PS00588">
    <property type="entry name" value="FLAGELLA_BB_ROD"/>
    <property type="match status" value="1"/>
</dbReference>
<dbReference type="GO" id="GO:0005829">
    <property type="term" value="C:cytosol"/>
    <property type="evidence" value="ECO:0007669"/>
    <property type="project" value="TreeGrafter"/>
</dbReference>
<evidence type="ECO:0000256" key="1">
    <source>
        <dbReference type="ARBA" id="ARBA00004117"/>
    </source>
</evidence>
<dbReference type="EMBL" id="CP036279">
    <property type="protein sequence ID" value="QDU64213.1"/>
    <property type="molecule type" value="Genomic_DNA"/>
</dbReference>
<organism evidence="10 11">
    <name type="scientific">Kolteria novifilia</name>
    <dbReference type="NCBI Taxonomy" id="2527975"/>
    <lineage>
        <taxon>Bacteria</taxon>
        <taxon>Pseudomonadati</taxon>
        <taxon>Planctomycetota</taxon>
        <taxon>Planctomycetia</taxon>
        <taxon>Kolteriales</taxon>
        <taxon>Kolteriaceae</taxon>
        <taxon>Kolteria</taxon>
    </lineage>
</organism>
<dbReference type="GO" id="GO:0009425">
    <property type="term" value="C:bacterial-type flagellum basal body"/>
    <property type="evidence" value="ECO:0007669"/>
    <property type="project" value="UniProtKB-SubCell"/>
</dbReference>
<comment type="function">
    <text evidence="5">A flexible structure which links the flagellar filament to the drive apparatus in the basal body.</text>
</comment>
<feature type="domain" description="Flagellar hook protein FlgE D2" evidence="8">
    <location>
        <begin position="338"/>
        <end position="443"/>
    </location>
</feature>
<dbReference type="InterPro" id="IPR037058">
    <property type="entry name" value="Falgellar_hook_FlgE_sf"/>
</dbReference>
<dbReference type="GO" id="GO:0009424">
    <property type="term" value="C:bacterial-type flagellum hook"/>
    <property type="evidence" value="ECO:0007669"/>
    <property type="project" value="TreeGrafter"/>
</dbReference>
<gene>
    <name evidence="10" type="primary">flgE_2</name>
    <name evidence="10" type="ORF">Pan216_51020</name>
</gene>
<dbReference type="AlphaFoldDB" id="A0A518BBF2"/>
<dbReference type="InterPro" id="IPR001444">
    <property type="entry name" value="Flag_bb_rod_N"/>
</dbReference>
<dbReference type="Proteomes" id="UP000317093">
    <property type="component" value="Chromosome"/>
</dbReference>
<sequence>MGIARSLDIAITGLNTYSTDIEIIGNNIANVNSTAYKEFRAEIVNSLVLLENPGTPVTADTAGSNPIQFGLGVEIGAVTTDFSIGPLITTGISTDVFIDGAGFLVVEDAFGQQFFTRNGALQLDANGDLSTAEGLTVQGFQVDADFNITDEIGNLNIPIGTLTIAGETTTASLEGAVDPTGEIATDATILDSLATNTTDLNTPLADVTVDGQPIIDDGSGAFTEAVTITYTPSGSDLTPAPASIILNPTDPLSTLTNFIVGTLQIDTDLEQPAGNEPGATILDTGQVRLTGNLGTINDFSVSTSDFVVETVADGTLGSYNLPFEDRAQTANGESAGLQFEVFDNVGDALPVTASIYLDEVNNTGSVFQMIFSSSANEVADGIDRTVGMATLAFDTNGNLTDVVGNEITITRGGVPQTITIDVDGIQALAVATSQIVLANQDGFPPGTLEDFAIEEDGVLSGLFSNGQVRPLGQIVLAQIDNPSGLLVEPDSLYSLGPNSNVVAIGAPNDVTGGLLAGALEGSNVDVTMSLVDLIVASTAFVANTRTVATSQDIFDALIALPR</sequence>
<evidence type="ECO:0000313" key="10">
    <source>
        <dbReference type="EMBL" id="QDU64213.1"/>
    </source>
</evidence>
<feature type="domain" description="Flagellar basal-body/hook protein C-terminal" evidence="7">
    <location>
        <begin position="516"/>
        <end position="560"/>
    </location>
</feature>
<dbReference type="Pfam" id="PF00460">
    <property type="entry name" value="Flg_bb_rod"/>
    <property type="match status" value="1"/>
</dbReference>
<dbReference type="GO" id="GO:0071978">
    <property type="term" value="P:bacterial-type flagellum-dependent swarming motility"/>
    <property type="evidence" value="ECO:0007669"/>
    <property type="project" value="TreeGrafter"/>
</dbReference>
<dbReference type="InterPro" id="IPR010930">
    <property type="entry name" value="Flg_bb/hook_C_dom"/>
</dbReference>
<dbReference type="Pfam" id="PF07559">
    <property type="entry name" value="FlgE_D2"/>
    <property type="match status" value="1"/>
</dbReference>
<keyword evidence="10" id="KW-0969">Cilium</keyword>
<dbReference type="InterPro" id="IPR019776">
    <property type="entry name" value="Flagellar_basal_body_rod_CS"/>
</dbReference>
<evidence type="ECO:0000259" key="7">
    <source>
        <dbReference type="Pfam" id="PF06429"/>
    </source>
</evidence>
<evidence type="ECO:0000259" key="8">
    <source>
        <dbReference type="Pfam" id="PF07559"/>
    </source>
</evidence>
<evidence type="ECO:0000259" key="9">
    <source>
        <dbReference type="Pfam" id="PF22692"/>
    </source>
</evidence>
<dbReference type="InterPro" id="IPR037925">
    <property type="entry name" value="FlgE/F/G-like"/>
</dbReference>
<evidence type="ECO:0000256" key="5">
    <source>
        <dbReference type="RuleBase" id="RU362116"/>
    </source>
</evidence>
<dbReference type="RefSeq" id="WP_419192936.1">
    <property type="nucleotide sequence ID" value="NZ_CP036279.1"/>
</dbReference>
<dbReference type="SUPFAM" id="SSF117143">
    <property type="entry name" value="Flagellar hook protein flgE"/>
    <property type="match status" value="2"/>
</dbReference>
<keyword evidence="4 5" id="KW-0975">Bacterial flagellum</keyword>
<dbReference type="PANTHER" id="PTHR30435">
    <property type="entry name" value="FLAGELLAR PROTEIN"/>
    <property type="match status" value="1"/>
</dbReference>
<comment type="similarity">
    <text evidence="2 5">Belongs to the flagella basal body rod proteins family.</text>
</comment>
<evidence type="ECO:0000313" key="11">
    <source>
        <dbReference type="Proteomes" id="UP000317093"/>
    </source>
</evidence>
<dbReference type="Pfam" id="PF22692">
    <property type="entry name" value="LlgE_F_G_D1"/>
    <property type="match status" value="1"/>
</dbReference>
<name>A0A518BBF2_9BACT</name>
<proteinExistence type="inferred from homology"/>
<comment type="subcellular location">
    <subcellularLocation>
        <location evidence="1 5">Bacterial flagellum basal body</location>
    </subcellularLocation>
</comment>
<dbReference type="InterPro" id="IPR053967">
    <property type="entry name" value="LlgE_F_G-like_D1"/>
</dbReference>
<dbReference type="InterPro" id="IPR011491">
    <property type="entry name" value="FlgE_D2"/>
</dbReference>
<evidence type="ECO:0000259" key="6">
    <source>
        <dbReference type="Pfam" id="PF00460"/>
    </source>
</evidence>
<accession>A0A518BBF2</accession>
<dbReference type="KEGG" id="knv:Pan216_51020"/>
<dbReference type="InterPro" id="IPR020013">
    <property type="entry name" value="Flagellar_FlgE/F/G"/>
</dbReference>
<dbReference type="Gene3D" id="2.60.98.20">
    <property type="entry name" value="Flagellar hook protein FlgE"/>
    <property type="match status" value="1"/>
</dbReference>
<evidence type="ECO:0000256" key="4">
    <source>
        <dbReference type="ARBA" id="ARBA00023143"/>
    </source>
</evidence>